<comment type="similarity">
    <text evidence="1">Belongs to the oxygen-dependent FAD-linked oxidoreductase family.</text>
</comment>
<evidence type="ECO:0000256" key="5">
    <source>
        <dbReference type="ARBA" id="ARBA00023002"/>
    </source>
</evidence>
<feature type="domain" description="FAD-binding PCMH-type" evidence="6">
    <location>
        <begin position="66"/>
        <end position="237"/>
    </location>
</feature>
<dbReference type="PANTHER" id="PTHR42973">
    <property type="entry name" value="BINDING OXIDOREDUCTASE, PUTATIVE (AFU_ORTHOLOGUE AFUA_1G17690)-RELATED"/>
    <property type="match status" value="1"/>
</dbReference>
<dbReference type="InterPro" id="IPR012951">
    <property type="entry name" value="BBE"/>
</dbReference>
<dbReference type="PROSITE" id="PS51387">
    <property type="entry name" value="FAD_PCMH"/>
    <property type="match status" value="1"/>
</dbReference>
<dbReference type="AlphaFoldDB" id="A0AAW0R2H2"/>
<evidence type="ECO:0000256" key="2">
    <source>
        <dbReference type="ARBA" id="ARBA00022630"/>
    </source>
</evidence>
<keyword evidence="2" id="KW-0285">Flavoprotein</keyword>
<evidence type="ECO:0000256" key="3">
    <source>
        <dbReference type="ARBA" id="ARBA00022729"/>
    </source>
</evidence>
<dbReference type="Proteomes" id="UP001392437">
    <property type="component" value="Unassembled WGS sequence"/>
</dbReference>
<name>A0AAW0R2H2_9PEZI</name>
<dbReference type="InterPro" id="IPR036318">
    <property type="entry name" value="FAD-bd_PCMH-like_sf"/>
</dbReference>
<organism evidence="7 8">
    <name type="scientific">Apiospora kogelbergensis</name>
    <dbReference type="NCBI Taxonomy" id="1337665"/>
    <lineage>
        <taxon>Eukaryota</taxon>
        <taxon>Fungi</taxon>
        <taxon>Dikarya</taxon>
        <taxon>Ascomycota</taxon>
        <taxon>Pezizomycotina</taxon>
        <taxon>Sordariomycetes</taxon>
        <taxon>Xylariomycetidae</taxon>
        <taxon>Amphisphaeriales</taxon>
        <taxon>Apiosporaceae</taxon>
        <taxon>Apiospora</taxon>
    </lineage>
</organism>
<dbReference type="GO" id="GO:0071949">
    <property type="term" value="F:FAD binding"/>
    <property type="evidence" value="ECO:0007669"/>
    <property type="project" value="InterPro"/>
</dbReference>
<dbReference type="GO" id="GO:0016491">
    <property type="term" value="F:oxidoreductase activity"/>
    <property type="evidence" value="ECO:0007669"/>
    <property type="project" value="UniProtKB-KW"/>
</dbReference>
<sequence>MCTSCGGSTTTIVAKDILPEAGSNSVDSAVQLIDIFRPHLSAGAQILFPFDKSWATELRQRWTTWEHPSFTSAIKPATESDLVSIVKLCAQHQIPFLATGGGHGAGMGYGTIKNAMNIDLGNFSSVELNAEANEMTVGGATLAAQVYEPLYAAGKEIPLGRSRCVGMVGLTLGGGIGSLQGRHGLVMDSLLSVRMVTARGDIVTASRTENADLFWALRGAGTNFGIITQATYRVYDAINNGQFINADFIYQAKSSRGLWDILKWADEEMPPELSIAVASGYDHAEGQALLIACVEYYGPLEDAQKFLDPFRALDPIKTGITSVPWPILSATAQFGNEETACKRSQFVNCYTVGLGQIHTDTLEKVFNMFIDFYRANPGYEGRFGYQKYCNKKVMAVPASETVYPWRNIKTQVLLRNMQTDHSIDAEVDALMRSMRSALAATSGFDGLQTYMNYAHGDEDSEALYGPNLSRVMEVKRKWDPTNMFGRGRPIPISS</sequence>
<protein>
    <recommendedName>
        <fullName evidence="6">FAD-binding PCMH-type domain-containing protein</fullName>
    </recommendedName>
</protein>
<keyword evidence="3" id="KW-0732">Signal</keyword>
<dbReference type="SUPFAM" id="SSF56176">
    <property type="entry name" value="FAD-binding/transporter-associated domain-like"/>
    <property type="match status" value="1"/>
</dbReference>
<gene>
    <name evidence="7" type="ORF">PG999_005551</name>
</gene>
<keyword evidence="4" id="KW-0274">FAD</keyword>
<accession>A0AAW0R2H2</accession>
<comment type="caution">
    <text evidence="7">The sequence shown here is derived from an EMBL/GenBank/DDBJ whole genome shotgun (WGS) entry which is preliminary data.</text>
</comment>
<dbReference type="Pfam" id="PF08031">
    <property type="entry name" value="BBE"/>
    <property type="match status" value="1"/>
</dbReference>
<evidence type="ECO:0000259" key="6">
    <source>
        <dbReference type="PROSITE" id="PS51387"/>
    </source>
</evidence>
<dbReference type="Gene3D" id="3.40.462.20">
    <property type="match status" value="1"/>
</dbReference>
<dbReference type="InterPro" id="IPR050416">
    <property type="entry name" value="FAD-linked_Oxidoreductase"/>
</dbReference>
<keyword evidence="5" id="KW-0560">Oxidoreductase</keyword>
<keyword evidence="8" id="KW-1185">Reference proteome</keyword>
<reference evidence="7 8" key="1">
    <citation type="submission" date="2023-01" db="EMBL/GenBank/DDBJ databases">
        <title>Analysis of 21 Apiospora genomes using comparative genomics revels a genus with tremendous synthesis potential of carbohydrate active enzymes and secondary metabolites.</title>
        <authorList>
            <person name="Sorensen T."/>
        </authorList>
    </citation>
    <scope>NUCLEOTIDE SEQUENCE [LARGE SCALE GENOMIC DNA]</scope>
    <source>
        <strain evidence="7 8">CBS 117206</strain>
    </source>
</reference>
<dbReference type="InterPro" id="IPR016166">
    <property type="entry name" value="FAD-bd_PCMH"/>
</dbReference>
<evidence type="ECO:0000256" key="4">
    <source>
        <dbReference type="ARBA" id="ARBA00022827"/>
    </source>
</evidence>
<dbReference type="EMBL" id="JAQQWP010000004">
    <property type="protein sequence ID" value="KAK8121431.1"/>
    <property type="molecule type" value="Genomic_DNA"/>
</dbReference>
<evidence type="ECO:0000256" key="1">
    <source>
        <dbReference type="ARBA" id="ARBA00005466"/>
    </source>
</evidence>
<dbReference type="InterPro" id="IPR016169">
    <property type="entry name" value="FAD-bd_PCMH_sub2"/>
</dbReference>
<dbReference type="Pfam" id="PF01565">
    <property type="entry name" value="FAD_binding_4"/>
    <property type="match status" value="1"/>
</dbReference>
<evidence type="ECO:0000313" key="7">
    <source>
        <dbReference type="EMBL" id="KAK8121431.1"/>
    </source>
</evidence>
<dbReference type="PANTHER" id="PTHR42973:SF32">
    <property type="entry name" value="FAD-LINKED OXIDOREDUCTASE AFOF"/>
    <property type="match status" value="1"/>
</dbReference>
<dbReference type="InterPro" id="IPR006094">
    <property type="entry name" value="Oxid_FAD_bind_N"/>
</dbReference>
<proteinExistence type="inferred from homology"/>
<evidence type="ECO:0000313" key="8">
    <source>
        <dbReference type="Proteomes" id="UP001392437"/>
    </source>
</evidence>
<dbReference type="Gene3D" id="3.30.465.10">
    <property type="match status" value="1"/>
</dbReference>